<keyword evidence="2" id="KW-0472">Membrane</keyword>
<dbReference type="PROSITE" id="PS50053">
    <property type="entry name" value="UBIQUITIN_2"/>
    <property type="match status" value="1"/>
</dbReference>
<keyword evidence="2" id="KW-1133">Transmembrane helix</keyword>
<evidence type="ECO:0000259" key="3">
    <source>
        <dbReference type="PROSITE" id="PS50053"/>
    </source>
</evidence>
<evidence type="ECO:0000313" key="5">
    <source>
        <dbReference type="EMBL" id="KAJ5184786.1"/>
    </source>
</evidence>
<dbReference type="InterPro" id="IPR029071">
    <property type="entry name" value="Ubiquitin-like_domsf"/>
</dbReference>
<sequence>MTLLPPTLAQSTLGEKCAVYIDQITDILPVHLHSLRHHLNPILAYLSKTPFGPLAKKLPLASDDQPLALFAAAAVFLFTVVVMSWRNPLKMLRRSPSYAPASNPQVSDEDFSYITPADVVDSPVDDAEPDIIALRHRGTIYPLHFRAYAIDDGVLTIGDLREAAAKSTGAGHPDCVRLLYKGKLLKNDARTCKAEGIKQHSEVLCVVSEVGASSTSDGSDDNGQTIPVTVHGPAPPQMPRPTSAGGASSPPTPTSGRNKRSRNKKRNGKKSPIPPESPGTSQSPRPTSSPLPGVPALPPNIKLMRTPLEKVNALTQWFQQEIKPICEEYIANPPSDPKKRDYEHKKLSETILAQIQIKADGIEPDGDEVARSARKALIKDTQVTLNRLDASANP</sequence>
<keyword evidence="2" id="KW-0812">Transmembrane</keyword>
<evidence type="ECO:0000256" key="2">
    <source>
        <dbReference type="SAM" id="Phobius"/>
    </source>
</evidence>
<gene>
    <name evidence="5" type="ORF">N7472_009626</name>
</gene>
<feature type="region of interest" description="Disordered" evidence="1">
    <location>
        <begin position="212"/>
        <end position="300"/>
    </location>
</feature>
<feature type="transmembrane region" description="Helical" evidence="2">
    <location>
        <begin position="67"/>
        <end position="85"/>
    </location>
</feature>
<dbReference type="Gene3D" id="3.10.20.90">
    <property type="entry name" value="Phosphatidylinositol 3-kinase Catalytic Subunit, Chain A, domain 1"/>
    <property type="match status" value="1"/>
</dbReference>
<evidence type="ECO:0000256" key="1">
    <source>
        <dbReference type="SAM" id="MobiDB-lite"/>
    </source>
</evidence>
<dbReference type="GO" id="GO:0051087">
    <property type="term" value="F:protein-folding chaperone binding"/>
    <property type="evidence" value="ECO:0007669"/>
    <property type="project" value="InterPro"/>
</dbReference>
<dbReference type="SMART" id="SM00264">
    <property type="entry name" value="BAG"/>
    <property type="match status" value="1"/>
</dbReference>
<keyword evidence="6" id="KW-1185">Reference proteome</keyword>
<feature type="compositionally biased region" description="Basic residues" evidence="1">
    <location>
        <begin position="257"/>
        <end position="269"/>
    </location>
</feature>
<proteinExistence type="predicted"/>
<feature type="domain" description="BAG" evidence="4">
    <location>
        <begin position="319"/>
        <end position="392"/>
    </location>
</feature>
<dbReference type="Gene3D" id="1.20.58.120">
    <property type="entry name" value="BAG domain"/>
    <property type="match status" value="1"/>
</dbReference>
<dbReference type="AlphaFoldDB" id="A0A9W9IZN8"/>
<dbReference type="SUPFAM" id="SSF54236">
    <property type="entry name" value="Ubiquitin-like"/>
    <property type="match status" value="1"/>
</dbReference>
<feature type="compositionally biased region" description="Polar residues" evidence="1">
    <location>
        <begin position="212"/>
        <end position="227"/>
    </location>
</feature>
<protein>
    <submittedName>
        <fullName evidence="5">Ubiquitin supergroup</fullName>
    </submittedName>
</protein>
<evidence type="ECO:0000259" key="4">
    <source>
        <dbReference type="PROSITE" id="PS51035"/>
    </source>
</evidence>
<dbReference type="PROSITE" id="PS51035">
    <property type="entry name" value="BAG"/>
    <property type="match status" value="1"/>
</dbReference>
<organism evidence="5 6">
    <name type="scientific">Penicillium cf. griseofulvum</name>
    <dbReference type="NCBI Taxonomy" id="2972120"/>
    <lineage>
        <taxon>Eukaryota</taxon>
        <taxon>Fungi</taxon>
        <taxon>Dikarya</taxon>
        <taxon>Ascomycota</taxon>
        <taxon>Pezizomycotina</taxon>
        <taxon>Eurotiomycetes</taxon>
        <taxon>Eurotiomycetidae</taxon>
        <taxon>Eurotiales</taxon>
        <taxon>Aspergillaceae</taxon>
        <taxon>Penicillium</taxon>
    </lineage>
</organism>
<dbReference type="InterPro" id="IPR003103">
    <property type="entry name" value="BAG_domain"/>
</dbReference>
<reference evidence="5" key="2">
    <citation type="journal article" date="2023" name="IMA Fungus">
        <title>Comparative genomic study of the Penicillium genus elucidates a diverse pangenome and 15 lateral gene transfer events.</title>
        <authorList>
            <person name="Petersen C."/>
            <person name="Sorensen T."/>
            <person name="Nielsen M.R."/>
            <person name="Sondergaard T.E."/>
            <person name="Sorensen J.L."/>
            <person name="Fitzpatrick D.A."/>
            <person name="Frisvad J.C."/>
            <person name="Nielsen K.L."/>
        </authorList>
    </citation>
    <scope>NUCLEOTIDE SEQUENCE</scope>
    <source>
        <strain evidence="5">IBT 16849</strain>
    </source>
</reference>
<dbReference type="Proteomes" id="UP001150879">
    <property type="component" value="Unassembled WGS sequence"/>
</dbReference>
<evidence type="ECO:0000313" key="6">
    <source>
        <dbReference type="Proteomes" id="UP001150879"/>
    </source>
</evidence>
<reference evidence="5" key="1">
    <citation type="submission" date="2022-11" db="EMBL/GenBank/DDBJ databases">
        <authorList>
            <person name="Petersen C."/>
        </authorList>
    </citation>
    <scope>NUCLEOTIDE SEQUENCE</scope>
    <source>
        <strain evidence="5">IBT 16849</strain>
    </source>
</reference>
<name>A0A9W9IZN8_9EURO</name>
<feature type="domain" description="Ubiquitin-like" evidence="3">
    <location>
        <begin position="156"/>
        <end position="212"/>
    </location>
</feature>
<dbReference type="EMBL" id="JAPQKP010000006">
    <property type="protein sequence ID" value="KAJ5184786.1"/>
    <property type="molecule type" value="Genomic_DNA"/>
</dbReference>
<dbReference type="Pfam" id="PF02179">
    <property type="entry name" value="BAG"/>
    <property type="match status" value="1"/>
</dbReference>
<dbReference type="SUPFAM" id="SSF63491">
    <property type="entry name" value="BAG domain"/>
    <property type="match status" value="1"/>
</dbReference>
<comment type="caution">
    <text evidence="5">The sequence shown here is derived from an EMBL/GenBank/DDBJ whole genome shotgun (WGS) entry which is preliminary data.</text>
</comment>
<feature type="compositionally biased region" description="Pro residues" evidence="1">
    <location>
        <begin position="287"/>
        <end position="298"/>
    </location>
</feature>
<dbReference type="InterPro" id="IPR000626">
    <property type="entry name" value="Ubiquitin-like_dom"/>
</dbReference>
<dbReference type="InterPro" id="IPR036533">
    <property type="entry name" value="BAG_dom_sf"/>
</dbReference>
<accession>A0A9W9IZN8</accession>
<dbReference type="CDD" id="cd17039">
    <property type="entry name" value="Ubl_ubiquitin_like"/>
    <property type="match status" value="1"/>
</dbReference>